<evidence type="ECO:0000313" key="1">
    <source>
        <dbReference type="EMBL" id="QHT94027.1"/>
    </source>
</evidence>
<dbReference type="AlphaFoldDB" id="A0A6C0IQ72"/>
<dbReference type="EMBL" id="MN740213">
    <property type="protein sequence ID" value="QHT94027.1"/>
    <property type="molecule type" value="Genomic_DNA"/>
</dbReference>
<accession>A0A6C0IQ72</accession>
<dbReference type="InterPro" id="IPR043977">
    <property type="entry name" value="DUF5759"/>
</dbReference>
<name>A0A6C0IQ72_9ZZZZ</name>
<proteinExistence type="predicted"/>
<protein>
    <submittedName>
        <fullName evidence="1">Uncharacterized protein</fullName>
    </submittedName>
</protein>
<reference evidence="1" key="1">
    <citation type="journal article" date="2020" name="Nature">
        <title>Giant virus diversity and host interactions through global metagenomics.</title>
        <authorList>
            <person name="Schulz F."/>
            <person name="Roux S."/>
            <person name="Paez-Espino D."/>
            <person name="Jungbluth S."/>
            <person name="Walsh D.A."/>
            <person name="Denef V.J."/>
            <person name="McMahon K.D."/>
            <person name="Konstantinidis K.T."/>
            <person name="Eloe-Fadrosh E.A."/>
            <person name="Kyrpides N.C."/>
            <person name="Woyke T."/>
        </authorList>
    </citation>
    <scope>NUCLEOTIDE SEQUENCE</scope>
    <source>
        <strain evidence="1">GVMAG-M-3300024258-14</strain>
    </source>
</reference>
<dbReference type="Pfam" id="PF19063">
    <property type="entry name" value="DUF5759"/>
    <property type="match status" value="1"/>
</dbReference>
<sequence>MSNIFNLENINDFSEKLNMDELYEKKKQHDLKQLELFNKILNRIHIRIKKTSSQKLNEQFCWYLIPEIIIGVPKYDQTACIAYNIDKLKENGFNVQYIHPNTLFISWLHFVPTYVRNELKKKTGVVIDQYGKQMGEEEQTISTTFSKNEAPKSTEPNDFLLNLKNKQNETVIGNNKKEYKPINSYKPSGNLIYDKSFTDKFS</sequence>
<organism evidence="1">
    <name type="scientific">viral metagenome</name>
    <dbReference type="NCBI Taxonomy" id="1070528"/>
    <lineage>
        <taxon>unclassified sequences</taxon>
        <taxon>metagenomes</taxon>
        <taxon>organismal metagenomes</taxon>
    </lineage>
</organism>